<feature type="region of interest" description="Disordered" evidence="11">
    <location>
        <begin position="946"/>
        <end position="974"/>
    </location>
</feature>
<proteinExistence type="inferred from homology"/>
<feature type="compositionally biased region" description="Polar residues" evidence="11">
    <location>
        <begin position="64"/>
        <end position="73"/>
    </location>
</feature>
<dbReference type="InterPro" id="IPR014001">
    <property type="entry name" value="Helicase_ATP-bd"/>
</dbReference>
<keyword evidence="9" id="KW-0234">DNA repair</keyword>
<dbReference type="PANTHER" id="PTHR14025">
    <property type="entry name" value="FANCONI ANEMIA GROUP M FANCM FAMILY MEMBER"/>
    <property type="match status" value="1"/>
</dbReference>
<dbReference type="InterPro" id="IPR006935">
    <property type="entry name" value="Helicase/UvrB_N"/>
</dbReference>
<evidence type="ECO:0000313" key="15">
    <source>
        <dbReference type="Proteomes" id="UP001161247"/>
    </source>
</evidence>
<dbReference type="PROSITE" id="PS51194">
    <property type="entry name" value="HELICASE_CTER"/>
    <property type="match status" value="1"/>
</dbReference>
<evidence type="ECO:0000259" key="12">
    <source>
        <dbReference type="PROSITE" id="PS51192"/>
    </source>
</evidence>
<dbReference type="Gene3D" id="1.20.1320.20">
    <property type="entry name" value="hef helicase domain"/>
    <property type="match status" value="1"/>
</dbReference>
<feature type="compositionally biased region" description="Polar residues" evidence="11">
    <location>
        <begin position="946"/>
        <end position="962"/>
    </location>
</feature>
<feature type="compositionally biased region" description="Basic and acidic residues" evidence="11">
    <location>
        <begin position="1156"/>
        <end position="1170"/>
    </location>
</feature>
<dbReference type="CDD" id="cd18033">
    <property type="entry name" value="DEXDc_FANCM"/>
    <property type="match status" value="1"/>
</dbReference>
<feature type="domain" description="Helicase ATP-binding" evidence="12">
    <location>
        <begin position="152"/>
        <end position="320"/>
    </location>
</feature>
<feature type="compositionally biased region" description="Low complexity" evidence="11">
    <location>
        <begin position="32"/>
        <end position="45"/>
    </location>
</feature>
<feature type="domain" description="Helicase C-terminal" evidence="13">
    <location>
        <begin position="478"/>
        <end position="643"/>
    </location>
</feature>
<keyword evidence="7" id="KW-0067">ATP-binding</keyword>
<evidence type="ECO:0000256" key="2">
    <source>
        <dbReference type="ARBA" id="ARBA00009889"/>
    </source>
</evidence>
<feature type="region of interest" description="Disordered" evidence="11">
    <location>
        <begin position="1156"/>
        <end position="1241"/>
    </location>
</feature>
<protein>
    <submittedName>
        <fullName evidence="14">OLC1v1015646C1</fullName>
    </submittedName>
</protein>
<feature type="compositionally biased region" description="Polar residues" evidence="11">
    <location>
        <begin position="1301"/>
        <end position="1315"/>
    </location>
</feature>
<comment type="subcellular location">
    <subcellularLocation>
        <location evidence="1">Nucleus</location>
    </subcellularLocation>
</comment>
<dbReference type="InterPro" id="IPR001650">
    <property type="entry name" value="Helicase_C-like"/>
</dbReference>
<evidence type="ECO:0000256" key="3">
    <source>
        <dbReference type="ARBA" id="ARBA00022741"/>
    </source>
</evidence>
<keyword evidence="3" id="KW-0547">Nucleotide-binding</keyword>
<feature type="compositionally biased region" description="Polar residues" evidence="11">
    <location>
        <begin position="1269"/>
        <end position="1284"/>
    </location>
</feature>
<evidence type="ECO:0000256" key="8">
    <source>
        <dbReference type="ARBA" id="ARBA00023125"/>
    </source>
</evidence>
<dbReference type="GO" id="GO:0043138">
    <property type="term" value="F:3'-5' DNA helicase activity"/>
    <property type="evidence" value="ECO:0007669"/>
    <property type="project" value="InterPro"/>
</dbReference>
<dbReference type="Proteomes" id="UP001161247">
    <property type="component" value="Chromosome 8"/>
</dbReference>
<evidence type="ECO:0000259" key="13">
    <source>
        <dbReference type="PROSITE" id="PS51194"/>
    </source>
</evidence>
<dbReference type="EMBL" id="OX459125">
    <property type="protein sequence ID" value="CAI9114837.1"/>
    <property type="molecule type" value="Genomic_DNA"/>
</dbReference>
<evidence type="ECO:0000256" key="9">
    <source>
        <dbReference type="ARBA" id="ARBA00023204"/>
    </source>
</evidence>
<dbReference type="InterPro" id="IPR027417">
    <property type="entry name" value="P-loop_NTPase"/>
</dbReference>
<accession>A0AAV1E476</accession>
<keyword evidence="8" id="KW-0238">DNA-binding</keyword>
<dbReference type="InterPro" id="IPR044749">
    <property type="entry name" value="FANCM_DEXDc"/>
</dbReference>
<evidence type="ECO:0000256" key="10">
    <source>
        <dbReference type="ARBA" id="ARBA00023242"/>
    </source>
</evidence>
<dbReference type="Pfam" id="PF04851">
    <property type="entry name" value="ResIII"/>
    <property type="match status" value="1"/>
</dbReference>
<keyword evidence="6" id="KW-0347">Helicase</keyword>
<dbReference type="GO" id="GO:0005524">
    <property type="term" value="F:ATP binding"/>
    <property type="evidence" value="ECO:0007669"/>
    <property type="project" value="UniProtKB-KW"/>
</dbReference>
<dbReference type="PROSITE" id="PS51192">
    <property type="entry name" value="HELICASE_ATP_BIND_1"/>
    <property type="match status" value="1"/>
</dbReference>
<dbReference type="CDD" id="cd18801">
    <property type="entry name" value="SF2_C_FANCM_Hef"/>
    <property type="match status" value="1"/>
</dbReference>
<evidence type="ECO:0000256" key="7">
    <source>
        <dbReference type="ARBA" id="ARBA00022840"/>
    </source>
</evidence>
<keyword evidence="10" id="KW-0539">Nucleus</keyword>
<dbReference type="SMART" id="SM00487">
    <property type="entry name" value="DEXDc"/>
    <property type="match status" value="1"/>
</dbReference>
<dbReference type="FunFam" id="3.40.50.300:FF:000861">
    <property type="entry name" value="Fanconi anemia, complementation group M"/>
    <property type="match status" value="1"/>
</dbReference>
<dbReference type="GO" id="GO:0009378">
    <property type="term" value="F:four-way junction helicase activity"/>
    <property type="evidence" value="ECO:0007669"/>
    <property type="project" value="TreeGrafter"/>
</dbReference>
<dbReference type="GO" id="GO:0016787">
    <property type="term" value="F:hydrolase activity"/>
    <property type="evidence" value="ECO:0007669"/>
    <property type="project" value="UniProtKB-KW"/>
</dbReference>
<dbReference type="CDD" id="cd12091">
    <property type="entry name" value="FANCM_ID"/>
    <property type="match status" value="1"/>
</dbReference>
<dbReference type="Gene3D" id="3.40.50.300">
    <property type="entry name" value="P-loop containing nucleotide triphosphate hydrolases"/>
    <property type="match status" value="2"/>
</dbReference>
<dbReference type="SUPFAM" id="SSF52540">
    <property type="entry name" value="P-loop containing nucleoside triphosphate hydrolases"/>
    <property type="match status" value="1"/>
</dbReference>
<comment type="similarity">
    <text evidence="2">Belongs to the DEAD box helicase family. DEAH subfamily. FANCM sub-subfamily.</text>
</comment>
<name>A0AAV1E476_OLDCO</name>
<organism evidence="14 15">
    <name type="scientific">Oldenlandia corymbosa var. corymbosa</name>
    <dbReference type="NCBI Taxonomy" id="529605"/>
    <lineage>
        <taxon>Eukaryota</taxon>
        <taxon>Viridiplantae</taxon>
        <taxon>Streptophyta</taxon>
        <taxon>Embryophyta</taxon>
        <taxon>Tracheophyta</taxon>
        <taxon>Spermatophyta</taxon>
        <taxon>Magnoliopsida</taxon>
        <taxon>eudicotyledons</taxon>
        <taxon>Gunneridae</taxon>
        <taxon>Pentapetalae</taxon>
        <taxon>asterids</taxon>
        <taxon>lamiids</taxon>
        <taxon>Gentianales</taxon>
        <taxon>Rubiaceae</taxon>
        <taxon>Rubioideae</taxon>
        <taxon>Spermacoceae</taxon>
        <taxon>Hedyotis-Oldenlandia complex</taxon>
        <taxon>Oldenlandia</taxon>
    </lineage>
</organism>
<dbReference type="GO" id="GO:0000400">
    <property type="term" value="F:four-way junction DNA binding"/>
    <property type="evidence" value="ECO:0007669"/>
    <property type="project" value="TreeGrafter"/>
</dbReference>
<keyword evidence="15" id="KW-1185">Reference proteome</keyword>
<evidence type="ECO:0000313" key="14">
    <source>
        <dbReference type="EMBL" id="CAI9114837.1"/>
    </source>
</evidence>
<keyword evidence="4" id="KW-0227">DNA damage</keyword>
<keyword evidence="5" id="KW-0378">Hydrolase</keyword>
<dbReference type="PANTHER" id="PTHR14025:SF20">
    <property type="entry name" value="FANCONI ANEMIA GROUP M PROTEIN"/>
    <property type="match status" value="1"/>
</dbReference>
<gene>
    <name evidence="14" type="ORF">OLC1_LOCUS21472</name>
</gene>
<feature type="compositionally biased region" description="Low complexity" evidence="11">
    <location>
        <begin position="1290"/>
        <end position="1300"/>
    </location>
</feature>
<feature type="compositionally biased region" description="Basic residues" evidence="11">
    <location>
        <begin position="1189"/>
        <end position="1198"/>
    </location>
</feature>
<dbReference type="GO" id="GO:0045003">
    <property type="term" value="P:double-strand break repair via synthesis-dependent strand annealing"/>
    <property type="evidence" value="ECO:0007669"/>
    <property type="project" value="TreeGrafter"/>
</dbReference>
<evidence type="ECO:0000256" key="6">
    <source>
        <dbReference type="ARBA" id="ARBA00022806"/>
    </source>
</evidence>
<dbReference type="Pfam" id="PF00271">
    <property type="entry name" value="Helicase_C"/>
    <property type="match status" value="1"/>
</dbReference>
<evidence type="ECO:0000256" key="11">
    <source>
        <dbReference type="SAM" id="MobiDB-lite"/>
    </source>
</evidence>
<evidence type="ECO:0000256" key="1">
    <source>
        <dbReference type="ARBA" id="ARBA00004123"/>
    </source>
</evidence>
<feature type="region of interest" description="Disordered" evidence="11">
    <location>
        <begin position="1269"/>
        <end position="1345"/>
    </location>
</feature>
<sequence length="1439" mass="159594">MASFHEDDDEGFDWEAAVREIDVACAQNAADSVNNSTANRASTSNDADFRETHQPFVAGKGDSFPSSSKQSTLDRFITGAGSNSNRTQREKEGNWGNGFRENGNNHYHGIGKGVDEGGDAEGRASFVKIDLEAAKTWIYPVNIPRRDYQFNITRTALFSNTLVALPTGLGKTLIAAVVMYNYFRWFPEGKIVFAAPSRPLVLQQIEACHNIVGIPQEWTIDLTGQTSPTKRAHYWKTKRVFFVTPQVLEKDIYSGSCLVNYLVCLVIDEAHRATGNYSYCVAVRELMAVPVELRILALTATPGSKQQTVQHIINNLQISALEYRSESDPDVIPYVHDRKIELIEVAMGNDAAEVNNLILDVIRPYIARLGAIGVLPSRDFQTLSPCDLLNSRDKFRQAPPQNLPQTNYGEVEGYFGVLITLYHIRKLLSSHGIKPAFEMLQEKLQQGSFARLMSRNEILLKAKLVMQQNISHGAPSPKLSKMLEVLSDHFKTKSPVSSRVIIFSNFRGSVRDIMIALKNIEFVKATEFIGQSSGKTSKGQSQKMQQAVLEKFRAGGYNVIVATSIGEEGLDIMEVDLVICFDANVSPLRMIQRMGRTGRKHEGRVDILVSSTFLTTCEGSELRGYMRKQANSKAIRKHMQNGGTKSFQFHSSPRMIPHILKPEVQFVELCIEQYVPRAKKINDDDSVIDSSTYKTKLTNAEKELIAKYFCPSSKNTWIPSLIAFPHFQAFPSRVGKVVHSHRTGMLIDAMQCLQGLSFSGDTKSFLFEDRTSPEPSAVPEAVEQCHETTIELTSPINFHEADREEVLGAEIKAIGNISTEGEPFLQDSQQKTLTHCFLFNSEFVALDDLGRVMVLSLPEFPLREVPILKLADSTTVPHHRKEASVNFDPSSSTHLRGEKYDLVEGMTASTSQMRSQEDDNDRRCNVNNICHASQERTLVLQNLQTSSSKQNPNVGENICSSPQTPPPIDEGNNDSGEFELSPRLTNFLESGVVPESPIINSGRPSIKDDGCEVSDLVSNGMDFELVEKFQEQGEEVVHGIHGDEMNVQSPLITEIQFPATNVNEVIPALKSTSPTAVETRSPFINVQSPLIDEIQVPAANVNEVVPAFNSASPTAKDSRSPLINLVDTSCSEDWLLNSGDRSKCVEEKPKLKRLRKLGELSKNGSDDLKGKTNGLSQNLSSHRAADHLRNHHERGKRRKVDDAKLFVEEEAEVSSDVGVSADEEDELDNNSFDDSFIDDRLNPTATSTQAEEGAVDMMAVYRRSLLSQSPSQIMPNSGADTTPCSEVRTNESTSTSGTESHLLQKSCSVFGSTTRPNRKQDCSDRAPSGTTGVPEDYGSKTESSKKRKFFQPGSFPVHNLEQEFSVQSMHLGEDSIREVNKFPEDGDIFDDDQFFDAIDLDAIEEEATKLLKQRTECSTQKHVALNNAMGDSPSFDLGI</sequence>
<evidence type="ECO:0000256" key="4">
    <source>
        <dbReference type="ARBA" id="ARBA00022763"/>
    </source>
</evidence>
<dbReference type="InterPro" id="IPR039686">
    <property type="entry name" value="FANCM/Mph1-like_ID"/>
</dbReference>
<dbReference type="GO" id="GO:0005634">
    <property type="term" value="C:nucleus"/>
    <property type="evidence" value="ECO:0007669"/>
    <property type="project" value="UniProtKB-SubCell"/>
</dbReference>
<reference evidence="14" key="1">
    <citation type="submission" date="2023-03" db="EMBL/GenBank/DDBJ databases">
        <authorList>
            <person name="Julca I."/>
        </authorList>
    </citation>
    <scope>NUCLEOTIDE SEQUENCE</scope>
</reference>
<dbReference type="FunFam" id="3.40.50.300:FF:001992">
    <property type="entry name" value="ATP-dependent RNA helicase, putative"/>
    <property type="match status" value="1"/>
</dbReference>
<evidence type="ECO:0000256" key="5">
    <source>
        <dbReference type="ARBA" id="ARBA00022801"/>
    </source>
</evidence>
<dbReference type="GO" id="GO:0036297">
    <property type="term" value="P:interstrand cross-link repair"/>
    <property type="evidence" value="ECO:0007669"/>
    <property type="project" value="TreeGrafter"/>
</dbReference>
<dbReference type="SMART" id="SM00490">
    <property type="entry name" value="HELICc"/>
    <property type="match status" value="1"/>
</dbReference>
<feature type="region of interest" description="Disordered" evidence="11">
    <location>
        <begin position="29"/>
        <end position="104"/>
    </location>
</feature>